<dbReference type="Ensembl" id="ENSSPAT00000016767.1">
    <property type="protein sequence ID" value="ENSSPAP00000016506.1"/>
    <property type="gene ID" value="ENSSPAG00000012449.1"/>
</dbReference>
<dbReference type="SMART" id="SM00034">
    <property type="entry name" value="CLECT"/>
    <property type="match status" value="1"/>
</dbReference>
<dbReference type="Pfam" id="PF00059">
    <property type="entry name" value="Lectin_C"/>
    <property type="match status" value="1"/>
</dbReference>
<dbReference type="InterPro" id="IPR016187">
    <property type="entry name" value="CTDL_fold"/>
</dbReference>
<protein>
    <recommendedName>
        <fullName evidence="2">C-type lectin domain-containing protein</fullName>
    </recommendedName>
</protein>
<dbReference type="PROSITE" id="PS00615">
    <property type="entry name" value="C_TYPE_LECTIN_1"/>
    <property type="match status" value="1"/>
</dbReference>
<dbReference type="InterPro" id="IPR016186">
    <property type="entry name" value="C-type_lectin-like/link_sf"/>
</dbReference>
<dbReference type="SUPFAM" id="SSF56436">
    <property type="entry name" value="C-type lectin-like"/>
    <property type="match status" value="1"/>
</dbReference>
<dbReference type="Gene3D" id="3.10.100.10">
    <property type="entry name" value="Mannose-Binding Protein A, subunit A"/>
    <property type="match status" value="1"/>
</dbReference>
<dbReference type="PANTHER" id="PTHR45784:SF3">
    <property type="entry name" value="C-TYPE LECTIN DOMAIN FAMILY 4 MEMBER K-LIKE-RELATED"/>
    <property type="match status" value="1"/>
</dbReference>
<dbReference type="AlphaFoldDB" id="A0A3B5A802"/>
<keyword evidence="1" id="KW-1015">Disulfide bond</keyword>
<name>A0A3B5A802_9TELE</name>
<evidence type="ECO:0000256" key="1">
    <source>
        <dbReference type="ARBA" id="ARBA00023157"/>
    </source>
</evidence>
<dbReference type="STRING" id="144197.ENSSPAP00000016506"/>
<dbReference type="InterPro" id="IPR018378">
    <property type="entry name" value="C-type_lectin_CS"/>
</dbReference>
<dbReference type="InterPro" id="IPR001304">
    <property type="entry name" value="C-type_lectin-like"/>
</dbReference>
<organism evidence="3">
    <name type="scientific">Stegastes partitus</name>
    <name type="common">bicolor damselfish</name>
    <dbReference type="NCBI Taxonomy" id="144197"/>
    <lineage>
        <taxon>Eukaryota</taxon>
        <taxon>Metazoa</taxon>
        <taxon>Chordata</taxon>
        <taxon>Craniata</taxon>
        <taxon>Vertebrata</taxon>
        <taxon>Euteleostomi</taxon>
        <taxon>Actinopterygii</taxon>
        <taxon>Neopterygii</taxon>
        <taxon>Teleostei</taxon>
        <taxon>Neoteleostei</taxon>
        <taxon>Acanthomorphata</taxon>
        <taxon>Ovalentaria</taxon>
        <taxon>Pomacentridae</taxon>
        <taxon>Stegastes</taxon>
    </lineage>
</organism>
<proteinExistence type="predicted"/>
<feature type="domain" description="C-type lectin" evidence="2">
    <location>
        <begin position="21"/>
        <end position="137"/>
    </location>
</feature>
<dbReference type="InterPro" id="IPR002352">
    <property type="entry name" value="Eosinophil_major_basic"/>
</dbReference>
<evidence type="ECO:0000259" key="2">
    <source>
        <dbReference type="PROSITE" id="PS50041"/>
    </source>
</evidence>
<dbReference type="PROSITE" id="PS50041">
    <property type="entry name" value="C_TYPE_LECTIN_2"/>
    <property type="match status" value="1"/>
</dbReference>
<dbReference type="PRINTS" id="PR00770">
    <property type="entry name" value="EMAJORBASICP"/>
</dbReference>
<reference evidence="3" key="1">
    <citation type="submission" date="2023-09" db="UniProtKB">
        <authorList>
            <consortium name="Ensembl"/>
        </authorList>
    </citation>
    <scope>IDENTIFICATION</scope>
</reference>
<sequence>MKLSSPYGFSSTGLCSLCLCVSAHYYVMFNTPKTWLEAQSFCREKCQEYCRTNHTDLTNIRSEAELQFISALAGSGSVWVGGFTDRWEWSDQSTSSFRYWRSNEKFWGSDGGECGVLTKNGRWGRLSCSEKRPFLCTCKDPGAASFKSLCF</sequence>
<accession>A0A3B5A802</accession>
<dbReference type="PANTHER" id="PTHR45784">
    <property type="entry name" value="C-TYPE LECTIN DOMAIN FAMILY 20 MEMBER A-RELATED"/>
    <property type="match status" value="1"/>
</dbReference>
<dbReference type="GO" id="GO:0006955">
    <property type="term" value="P:immune response"/>
    <property type="evidence" value="ECO:0007669"/>
    <property type="project" value="InterPro"/>
</dbReference>
<dbReference type="GeneTree" id="ENSGT01050000244842"/>
<evidence type="ECO:0000313" key="3">
    <source>
        <dbReference type="Ensembl" id="ENSSPAP00000016506.1"/>
    </source>
</evidence>